<reference evidence="1 2" key="1">
    <citation type="submission" date="2024-01" db="EMBL/GenBank/DDBJ databases">
        <title>A draft genome for the cacao thread blight pathogen Marasmiellus scandens.</title>
        <authorList>
            <person name="Baruah I.K."/>
            <person name="Leung J."/>
            <person name="Bukari Y."/>
            <person name="Amoako-Attah I."/>
            <person name="Meinhardt L.W."/>
            <person name="Bailey B.A."/>
            <person name="Cohen S.P."/>
        </authorList>
    </citation>
    <scope>NUCLEOTIDE SEQUENCE [LARGE SCALE GENOMIC DNA]</scope>
    <source>
        <strain evidence="1 2">GH-19</strain>
    </source>
</reference>
<dbReference type="EMBL" id="JBANRG010000005">
    <property type="protein sequence ID" value="KAK7466064.1"/>
    <property type="molecule type" value="Genomic_DNA"/>
</dbReference>
<dbReference type="Proteomes" id="UP001498398">
    <property type="component" value="Unassembled WGS sequence"/>
</dbReference>
<gene>
    <name evidence="1" type="ORF">VKT23_004788</name>
</gene>
<comment type="caution">
    <text evidence="1">The sequence shown here is derived from an EMBL/GenBank/DDBJ whole genome shotgun (WGS) entry which is preliminary data.</text>
</comment>
<accession>A0ABR1JVX7</accession>
<keyword evidence="2" id="KW-1185">Reference proteome</keyword>
<name>A0ABR1JVX7_9AGAR</name>
<protein>
    <submittedName>
        <fullName evidence="1">Uncharacterized protein</fullName>
    </submittedName>
</protein>
<organism evidence="1 2">
    <name type="scientific">Marasmiellus scandens</name>
    <dbReference type="NCBI Taxonomy" id="2682957"/>
    <lineage>
        <taxon>Eukaryota</taxon>
        <taxon>Fungi</taxon>
        <taxon>Dikarya</taxon>
        <taxon>Basidiomycota</taxon>
        <taxon>Agaricomycotina</taxon>
        <taxon>Agaricomycetes</taxon>
        <taxon>Agaricomycetidae</taxon>
        <taxon>Agaricales</taxon>
        <taxon>Marasmiineae</taxon>
        <taxon>Omphalotaceae</taxon>
        <taxon>Marasmiellus</taxon>
    </lineage>
</organism>
<evidence type="ECO:0000313" key="2">
    <source>
        <dbReference type="Proteomes" id="UP001498398"/>
    </source>
</evidence>
<sequence length="132" mass="14660">MAGTNDCYHSITSTIPPSEGPCAKRALRLLKDFIRGGAIHRNKDAIRQDALFILAHAEDTLQRALLEFVKYNEYVREEDYHEFIGLLTEHESTLIHADGLKPSKIAKGSAKNAPQGKTSLICKVEPESKLEG</sequence>
<proteinExistence type="predicted"/>
<evidence type="ECO:0000313" key="1">
    <source>
        <dbReference type="EMBL" id="KAK7466064.1"/>
    </source>
</evidence>